<evidence type="ECO:0000259" key="14">
    <source>
        <dbReference type="PROSITE" id="PS51384"/>
    </source>
</evidence>
<dbReference type="RefSeq" id="WP_066921913.1">
    <property type="nucleotide sequence ID" value="NZ_CP011971.1"/>
</dbReference>
<dbReference type="PROSITE" id="PS51384">
    <property type="entry name" value="FAD_FR"/>
    <property type="match status" value="1"/>
</dbReference>
<feature type="domain" description="FAD-binding FR-type" evidence="14">
    <location>
        <begin position="203"/>
        <end position="318"/>
    </location>
</feature>
<name>A0A127FE43_STEDE</name>
<organism evidence="15 16">
    <name type="scientific">Steroidobacter denitrificans</name>
    <dbReference type="NCBI Taxonomy" id="465721"/>
    <lineage>
        <taxon>Bacteria</taxon>
        <taxon>Pseudomonadati</taxon>
        <taxon>Pseudomonadota</taxon>
        <taxon>Gammaproteobacteria</taxon>
        <taxon>Steroidobacterales</taxon>
        <taxon>Steroidobacteraceae</taxon>
        <taxon>Steroidobacter</taxon>
    </lineage>
</organism>
<dbReference type="GO" id="GO:0051537">
    <property type="term" value="F:2 iron, 2 sulfur cluster binding"/>
    <property type="evidence" value="ECO:0007669"/>
    <property type="project" value="UniProtKB-KW"/>
</dbReference>
<keyword evidence="16" id="KW-1185">Reference proteome</keyword>
<dbReference type="PANTHER" id="PTHR47354">
    <property type="entry name" value="NADH OXIDOREDUCTASE HCR"/>
    <property type="match status" value="1"/>
</dbReference>
<keyword evidence="3" id="KW-0285">Flavoprotein</keyword>
<keyword evidence="11" id="KW-0411">Iron-sulfur</keyword>
<evidence type="ECO:0000256" key="3">
    <source>
        <dbReference type="ARBA" id="ARBA00022630"/>
    </source>
</evidence>
<dbReference type="InterPro" id="IPR039261">
    <property type="entry name" value="FNR_nucleotide-bd"/>
</dbReference>
<evidence type="ECO:0000256" key="12">
    <source>
        <dbReference type="ARBA" id="ARBA00023136"/>
    </source>
</evidence>
<evidence type="ECO:0000256" key="4">
    <source>
        <dbReference type="ARBA" id="ARBA00022692"/>
    </source>
</evidence>
<keyword evidence="8 13" id="KW-1133">Transmembrane helix</keyword>
<evidence type="ECO:0000256" key="9">
    <source>
        <dbReference type="ARBA" id="ARBA00023002"/>
    </source>
</evidence>
<dbReference type="PATRIC" id="fig|465721.4.peg.2839"/>
<keyword evidence="9" id="KW-0560">Oxidoreductase</keyword>
<keyword evidence="4 13" id="KW-0812">Transmembrane</keyword>
<dbReference type="GO" id="GO:0050660">
    <property type="term" value="F:flavin adenine dinucleotide binding"/>
    <property type="evidence" value="ECO:0007669"/>
    <property type="project" value="TreeGrafter"/>
</dbReference>
<evidence type="ECO:0000256" key="10">
    <source>
        <dbReference type="ARBA" id="ARBA00023004"/>
    </source>
</evidence>
<keyword evidence="5" id="KW-0001">2Fe-2S</keyword>
<dbReference type="InterPro" id="IPR013112">
    <property type="entry name" value="FAD-bd_8"/>
</dbReference>
<gene>
    <name evidence="15" type="ORF">ACG33_13275</name>
</gene>
<dbReference type="GO" id="GO:0016020">
    <property type="term" value="C:membrane"/>
    <property type="evidence" value="ECO:0007669"/>
    <property type="project" value="UniProtKB-SubCell"/>
</dbReference>
<feature type="transmembrane region" description="Helical" evidence="13">
    <location>
        <begin position="169"/>
        <end position="189"/>
    </location>
</feature>
<feature type="transmembrane region" description="Helical" evidence="13">
    <location>
        <begin position="140"/>
        <end position="157"/>
    </location>
</feature>
<dbReference type="OrthoDB" id="9796486at2"/>
<feature type="transmembrane region" description="Helical" evidence="13">
    <location>
        <begin position="195"/>
        <end position="213"/>
    </location>
</feature>
<dbReference type="SUPFAM" id="SSF52343">
    <property type="entry name" value="Ferredoxin reductase-like, C-terminal NADP-linked domain"/>
    <property type="match status" value="1"/>
</dbReference>
<dbReference type="Gene3D" id="3.40.50.80">
    <property type="entry name" value="Nucleotide-binding domain of ferredoxin-NADP reductase (FNR) module"/>
    <property type="match status" value="1"/>
</dbReference>
<keyword evidence="10" id="KW-0408">Iron</keyword>
<evidence type="ECO:0000256" key="5">
    <source>
        <dbReference type="ARBA" id="ARBA00022714"/>
    </source>
</evidence>
<reference evidence="15 16" key="1">
    <citation type="submission" date="2015-06" db="EMBL/GenBank/DDBJ databases">
        <title>A Comprehensive Approach to Explore the Metabolic and Phylogenetic Diversity of Bacterial Steroid Degradation in the Environment: Testosterone as an Example.</title>
        <authorList>
            <person name="Yang F.-C."/>
            <person name="Chen Y.-L."/>
            <person name="Yu C.-P."/>
            <person name="Tang S.-L."/>
            <person name="Wang P.-H."/>
            <person name="Ismail W."/>
            <person name="Wang C.-H."/>
            <person name="Yang C.-Y."/>
            <person name="Chiang Y.-R."/>
        </authorList>
    </citation>
    <scope>NUCLEOTIDE SEQUENCE [LARGE SCALE GENOMIC DNA]</scope>
    <source>
        <strain evidence="15 16">DSM 18526</strain>
    </source>
</reference>
<protein>
    <submittedName>
        <fullName evidence="15">Ferric reductase</fullName>
    </submittedName>
</protein>
<proteinExistence type="predicted"/>
<dbReference type="CDD" id="cd06198">
    <property type="entry name" value="FNR_like_3"/>
    <property type="match status" value="1"/>
</dbReference>
<sequence length="449" mass="50655">MRNVKRAFWGAFLLLVVLWLMAEPTVFRSSTFFGLRATMVQLTGVVAMGCMGLAMILALRPLWPQVWMGGLDKMYRLHKWLGISVLVVATIHWMWAKWPKWAVGWGWLERPARGAKAQIDNPVAAWLSNQRGLAEGVGEWAFYAAAALIALALIHKFPYRLFYKTHRLLAVAYLVLVFHAIVLMNFSYWASPVGWLTAVLLAAGTWAALVVLARRIGASRKVPGTITSMRYFADVRAVEIETDVQGWPGHKPGQFAFVTSHASEGAHPYTIASSWHPQNPRITFIVKELGDYTRCLRENLHAGHTVRIEGPYGCFTFDDGRAHQIWIGGGIGITPFIARMKHMALEQKERDWPENQRIDLFHSTAEVDQEALDKLTADAESANVTLHILIDTRDGFLTGERLRTAVPEWRKTSIWFCGPAAFGEALKRDLAAHGYPVEQHFHQELFAMR</sequence>
<evidence type="ECO:0000313" key="15">
    <source>
        <dbReference type="EMBL" id="AMN48051.1"/>
    </source>
</evidence>
<feature type="transmembrane region" description="Helical" evidence="13">
    <location>
        <begin position="38"/>
        <end position="59"/>
    </location>
</feature>
<dbReference type="InterPro" id="IPR013130">
    <property type="entry name" value="Fe3_Rdtase_TM_dom"/>
</dbReference>
<keyword evidence="6" id="KW-0479">Metal-binding</keyword>
<dbReference type="Proteomes" id="UP000070250">
    <property type="component" value="Chromosome"/>
</dbReference>
<dbReference type="AlphaFoldDB" id="A0A127FE43"/>
<dbReference type="InterPro" id="IPR050415">
    <property type="entry name" value="MRET"/>
</dbReference>
<evidence type="ECO:0000256" key="8">
    <source>
        <dbReference type="ARBA" id="ARBA00022989"/>
    </source>
</evidence>
<evidence type="ECO:0000256" key="11">
    <source>
        <dbReference type="ARBA" id="ARBA00023014"/>
    </source>
</evidence>
<dbReference type="Pfam" id="PF01794">
    <property type="entry name" value="Ferric_reduct"/>
    <property type="match status" value="1"/>
</dbReference>
<dbReference type="EMBL" id="CP011971">
    <property type="protein sequence ID" value="AMN48051.1"/>
    <property type="molecule type" value="Genomic_DNA"/>
</dbReference>
<feature type="transmembrane region" description="Helical" evidence="13">
    <location>
        <begin position="80"/>
        <end position="98"/>
    </location>
</feature>
<evidence type="ECO:0000313" key="16">
    <source>
        <dbReference type="Proteomes" id="UP000070250"/>
    </source>
</evidence>
<dbReference type="SUPFAM" id="SSF63380">
    <property type="entry name" value="Riboflavin synthase domain-like"/>
    <property type="match status" value="1"/>
</dbReference>
<comment type="cofactor">
    <cofactor evidence="1">
        <name>FAD</name>
        <dbReference type="ChEBI" id="CHEBI:57692"/>
    </cofactor>
</comment>
<keyword evidence="12 13" id="KW-0472">Membrane</keyword>
<dbReference type="Gene3D" id="2.40.30.10">
    <property type="entry name" value="Translation factors"/>
    <property type="match status" value="1"/>
</dbReference>
<dbReference type="InterPro" id="IPR017938">
    <property type="entry name" value="Riboflavin_synthase-like_b-brl"/>
</dbReference>
<dbReference type="InterPro" id="IPR017927">
    <property type="entry name" value="FAD-bd_FR_type"/>
</dbReference>
<dbReference type="KEGG" id="sdf:ACG33_13275"/>
<dbReference type="STRING" id="465721.ACG33_13275"/>
<dbReference type="GO" id="GO:0046872">
    <property type="term" value="F:metal ion binding"/>
    <property type="evidence" value="ECO:0007669"/>
    <property type="project" value="UniProtKB-KW"/>
</dbReference>
<dbReference type="PANTHER" id="PTHR47354:SF8">
    <property type="entry name" value="1,2-PHENYLACETYL-COA EPOXIDASE, SUBUNIT E"/>
    <property type="match status" value="1"/>
</dbReference>
<evidence type="ECO:0000256" key="6">
    <source>
        <dbReference type="ARBA" id="ARBA00022723"/>
    </source>
</evidence>
<evidence type="ECO:0000256" key="7">
    <source>
        <dbReference type="ARBA" id="ARBA00022827"/>
    </source>
</evidence>
<accession>A0A127FE43</accession>
<keyword evidence="7" id="KW-0274">FAD</keyword>
<dbReference type="GO" id="GO:0016491">
    <property type="term" value="F:oxidoreductase activity"/>
    <property type="evidence" value="ECO:0007669"/>
    <property type="project" value="UniProtKB-KW"/>
</dbReference>
<comment type="subcellular location">
    <subcellularLocation>
        <location evidence="2">Membrane</location>
        <topology evidence="2">Multi-pass membrane protein</topology>
    </subcellularLocation>
</comment>
<evidence type="ECO:0000256" key="2">
    <source>
        <dbReference type="ARBA" id="ARBA00004141"/>
    </source>
</evidence>
<dbReference type="Pfam" id="PF08022">
    <property type="entry name" value="FAD_binding_8"/>
    <property type="match status" value="1"/>
</dbReference>
<evidence type="ECO:0000256" key="13">
    <source>
        <dbReference type="SAM" id="Phobius"/>
    </source>
</evidence>
<evidence type="ECO:0000256" key="1">
    <source>
        <dbReference type="ARBA" id="ARBA00001974"/>
    </source>
</evidence>